<dbReference type="Pfam" id="PF02687">
    <property type="entry name" value="FtsX"/>
    <property type="match status" value="1"/>
</dbReference>
<dbReference type="InterPro" id="IPR047590">
    <property type="entry name" value="FtsX_proteobact-type"/>
</dbReference>
<feature type="transmembrane region" description="Helical" evidence="13">
    <location>
        <begin position="239"/>
        <end position="262"/>
    </location>
</feature>
<dbReference type="InterPro" id="IPR003838">
    <property type="entry name" value="ABC3_permease_C"/>
</dbReference>
<evidence type="ECO:0000259" key="14">
    <source>
        <dbReference type="Pfam" id="PF02687"/>
    </source>
</evidence>
<accession>A0ABY6Q3R8</accession>
<evidence type="ECO:0000256" key="4">
    <source>
        <dbReference type="ARBA" id="ARBA00021907"/>
    </source>
</evidence>
<feature type="transmembrane region" description="Helical" evidence="13">
    <location>
        <begin position="183"/>
        <end position="208"/>
    </location>
</feature>
<dbReference type="Pfam" id="PF18075">
    <property type="entry name" value="FtsX_ECD"/>
    <property type="match status" value="1"/>
</dbReference>
<evidence type="ECO:0000256" key="10">
    <source>
        <dbReference type="ARBA" id="ARBA00023136"/>
    </source>
</evidence>
<evidence type="ECO:0000256" key="1">
    <source>
        <dbReference type="ARBA" id="ARBA00004429"/>
    </source>
</evidence>
<gene>
    <name evidence="16" type="ORF">E0F26_02430</name>
</gene>
<keyword evidence="11 12" id="KW-0131">Cell cycle</keyword>
<feature type="domain" description="ABC3 transporter permease C-terminal" evidence="14">
    <location>
        <begin position="194"/>
        <end position="305"/>
    </location>
</feature>
<dbReference type="RefSeq" id="WP_279242455.1">
    <property type="nucleotide sequence ID" value="NZ_CP036501.1"/>
</dbReference>
<evidence type="ECO:0000256" key="8">
    <source>
        <dbReference type="ARBA" id="ARBA00022692"/>
    </source>
</evidence>
<evidence type="ECO:0000256" key="3">
    <source>
        <dbReference type="ARBA" id="ARBA00011160"/>
    </source>
</evidence>
<keyword evidence="9 13" id="KW-1133">Transmembrane helix</keyword>
<feature type="transmembrane region" description="Helical" evidence="13">
    <location>
        <begin position="44"/>
        <end position="66"/>
    </location>
</feature>
<dbReference type="InterPro" id="IPR040690">
    <property type="entry name" value="FtsX_ECD"/>
</dbReference>
<evidence type="ECO:0000256" key="11">
    <source>
        <dbReference type="ARBA" id="ARBA00023306"/>
    </source>
</evidence>
<evidence type="ECO:0000256" key="7">
    <source>
        <dbReference type="ARBA" id="ARBA00022618"/>
    </source>
</evidence>
<evidence type="ECO:0000256" key="12">
    <source>
        <dbReference type="PIRNR" id="PIRNR003097"/>
    </source>
</evidence>
<protein>
    <recommendedName>
        <fullName evidence="4 12">Cell division protein FtsX</fullName>
    </recommendedName>
</protein>
<evidence type="ECO:0000313" key="17">
    <source>
        <dbReference type="Proteomes" id="UP001317963"/>
    </source>
</evidence>
<keyword evidence="10 12" id="KW-0472">Membrane</keyword>
<dbReference type="NCBIfam" id="TIGR00439">
    <property type="entry name" value="FtsX_Gneg"/>
    <property type="match status" value="1"/>
</dbReference>
<keyword evidence="8 13" id="KW-0812">Transmembrane</keyword>
<dbReference type="PANTHER" id="PTHR47755">
    <property type="entry name" value="CELL DIVISION PROTEIN FTSX"/>
    <property type="match status" value="1"/>
</dbReference>
<keyword evidence="17" id="KW-1185">Reference proteome</keyword>
<dbReference type="PIRSF" id="PIRSF003097">
    <property type="entry name" value="FtsX"/>
    <property type="match status" value="1"/>
</dbReference>
<evidence type="ECO:0000313" key="16">
    <source>
        <dbReference type="EMBL" id="UZP73659.1"/>
    </source>
</evidence>
<comment type="function">
    <text evidence="12">Part of the ABC transporter FtsEX involved in cellular division.</text>
</comment>
<comment type="subcellular location">
    <subcellularLocation>
        <location evidence="1">Cell inner membrane</location>
        <topology evidence="1">Multi-pass membrane protein</topology>
    </subcellularLocation>
</comment>
<dbReference type="PANTHER" id="PTHR47755:SF1">
    <property type="entry name" value="CELL DIVISION PROTEIN FTSX"/>
    <property type="match status" value="1"/>
</dbReference>
<evidence type="ECO:0000256" key="5">
    <source>
        <dbReference type="ARBA" id="ARBA00022475"/>
    </source>
</evidence>
<dbReference type="Proteomes" id="UP001317963">
    <property type="component" value="Chromosome"/>
</dbReference>
<keyword evidence="7 12" id="KW-0132">Cell division</keyword>
<feature type="transmembrane region" description="Helical" evidence="13">
    <location>
        <begin position="282"/>
        <end position="309"/>
    </location>
</feature>
<evidence type="ECO:0000256" key="2">
    <source>
        <dbReference type="ARBA" id="ARBA00007379"/>
    </source>
</evidence>
<reference evidence="16 17" key="1">
    <citation type="submission" date="2019-02" db="EMBL/GenBank/DDBJ databases">
        <title>Halieaceae_genomes.</title>
        <authorList>
            <person name="Li S.-H."/>
        </authorList>
    </citation>
    <scope>NUCLEOTIDE SEQUENCE [LARGE SCALE GENOMIC DNA]</scope>
    <source>
        <strain evidence="16 17">JH123</strain>
    </source>
</reference>
<evidence type="ECO:0000256" key="9">
    <source>
        <dbReference type="ARBA" id="ARBA00022989"/>
    </source>
</evidence>
<name>A0ABY6Q3R8_9GAMM</name>
<evidence type="ECO:0000259" key="15">
    <source>
        <dbReference type="Pfam" id="PF18075"/>
    </source>
</evidence>
<comment type="subunit">
    <text evidence="3">Forms a membrane-associated complex with FtsE.</text>
</comment>
<organism evidence="16 17">
    <name type="scientific">Candidatus Paraluminiphilus aquimaris</name>
    <dbReference type="NCBI Taxonomy" id="2518994"/>
    <lineage>
        <taxon>Bacteria</taxon>
        <taxon>Pseudomonadati</taxon>
        <taxon>Pseudomonadota</taxon>
        <taxon>Gammaproteobacteria</taxon>
        <taxon>Cellvibrionales</taxon>
        <taxon>Halieaceae</taxon>
        <taxon>Candidatus Paraluminiphilus</taxon>
    </lineage>
</organism>
<proteinExistence type="inferred from homology"/>
<dbReference type="EMBL" id="CP036501">
    <property type="protein sequence ID" value="UZP73659.1"/>
    <property type="molecule type" value="Genomic_DNA"/>
</dbReference>
<dbReference type="InterPro" id="IPR004513">
    <property type="entry name" value="FtsX"/>
</dbReference>
<evidence type="ECO:0000256" key="6">
    <source>
        <dbReference type="ARBA" id="ARBA00022519"/>
    </source>
</evidence>
<comment type="similarity">
    <text evidence="2 12">Belongs to the ABC-4 integral membrane protein family. FtsX subfamily.</text>
</comment>
<feature type="domain" description="FtsX extracellular" evidence="15">
    <location>
        <begin position="78"/>
        <end position="171"/>
    </location>
</feature>
<evidence type="ECO:0000256" key="13">
    <source>
        <dbReference type="SAM" id="Phobius"/>
    </source>
</evidence>
<dbReference type="Gene3D" id="3.30.70.3040">
    <property type="match status" value="1"/>
</dbReference>
<keyword evidence="5 12" id="KW-1003">Cell membrane</keyword>
<sequence length="319" mass="33843">MAIQSPAGVGSGPRPRVLAWAHHHRQAAEASVDKLIREPVSNALTVLVIAIALALPTFALTLANAVTQEINQLDAPPQLSVLTDPALTYGDAEVLAEKIERQPGVASVKIIDRDTALKEFINATGLDALSSRLASNPLPHTLWLYPSSNIRAAGLEQLSQDLTALPGVSEVILDSRWLERLEAFIALARSVAIALGVAMALGVVLTLGNTLRLGIESRREEIVVIKLIGGGNAFARRPFLYTGVLIGALGGLVAAVLILLALETLTVPISQLFELYDRSAAVSVFGLLNVFGLLAVGATLGWISACYSVQLHLARIQPR</sequence>
<dbReference type="GO" id="GO:0051301">
    <property type="term" value="P:cell division"/>
    <property type="evidence" value="ECO:0007669"/>
    <property type="project" value="UniProtKB-KW"/>
</dbReference>
<keyword evidence="6 12" id="KW-0997">Cell inner membrane</keyword>